<dbReference type="NCBIfam" id="TIGR00481">
    <property type="entry name" value="YbhB/YbcL family Raf kinase inhibitor-like protein"/>
    <property type="match status" value="1"/>
</dbReference>
<organism evidence="1 2">
    <name type="scientific">Shewanella pealeana (strain ATCC 700345 / ANG-SQ1)</name>
    <dbReference type="NCBI Taxonomy" id="398579"/>
    <lineage>
        <taxon>Bacteria</taxon>
        <taxon>Pseudomonadati</taxon>
        <taxon>Pseudomonadota</taxon>
        <taxon>Gammaproteobacteria</taxon>
        <taxon>Alteromonadales</taxon>
        <taxon>Shewanellaceae</taxon>
        <taxon>Shewanella</taxon>
    </lineage>
</organism>
<dbReference type="OrthoDB" id="9797506at2"/>
<dbReference type="AlphaFoldDB" id="A8H4V3"/>
<dbReference type="Pfam" id="PF01161">
    <property type="entry name" value="PBP"/>
    <property type="match status" value="1"/>
</dbReference>
<dbReference type="HOGENOM" id="CLU_083918_3_2_6"/>
<accession>A8H4V3</accession>
<dbReference type="STRING" id="398579.Spea_2270"/>
<evidence type="ECO:0000313" key="1">
    <source>
        <dbReference type="EMBL" id="ABV87590.1"/>
    </source>
</evidence>
<keyword evidence="2" id="KW-1185">Reference proteome</keyword>
<dbReference type="CDD" id="cd00865">
    <property type="entry name" value="PEBP_bact_arch"/>
    <property type="match status" value="1"/>
</dbReference>
<dbReference type="PANTHER" id="PTHR30289">
    <property type="entry name" value="UNCHARACTERIZED PROTEIN YBCL-RELATED"/>
    <property type="match status" value="1"/>
</dbReference>
<evidence type="ECO:0000313" key="2">
    <source>
        <dbReference type="Proteomes" id="UP000002608"/>
    </source>
</evidence>
<dbReference type="PANTHER" id="PTHR30289:SF1">
    <property type="entry name" value="PEBP (PHOSPHATIDYLETHANOLAMINE-BINDING PROTEIN) FAMILY PROTEIN"/>
    <property type="match status" value="1"/>
</dbReference>
<sequence>MAFALCDLTVTSTAFNQLGSIPKAHTGEAENTSPQLTWTNVPDGCKSFAVICHDPDAPRVNADGSFGYVHWLVYNIPYGIHQLEANNTLYTSGINDFGLGGYGGPMPPKGHGIHLYYFWVLALDEELDLPEGLNMQELLAKIEPNLIGMNRLVGSYQRD</sequence>
<dbReference type="InterPro" id="IPR036610">
    <property type="entry name" value="PEBP-like_sf"/>
</dbReference>
<dbReference type="SUPFAM" id="SSF49777">
    <property type="entry name" value="PEBP-like"/>
    <property type="match status" value="1"/>
</dbReference>
<dbReference type="EMBL" id="CP000851">
    <property type="protein sequence ID" value="ABV87590.1"/>
    <property type="molecule type" value="Genomic_DNA"/>
</dbReference>
<dbReference type="InterPro" id="IPR008914">
    <property type="entry name" value="PEBP"/>
</dbReference>
<dbReference type="Gene3D" id="3.90.280.10">
    <property type="entry name" value="PEBP-like"/>
    <property type="match status" value="1"/>
</dbReference>
<proteinExistence type="predicted"/>
<dbReference type="KEGG" id="spl:Spea_2270"/>
<reference evidence="1 2" key="1">
    <citation type="submission" date="2007-10" db="EMBL/GenBank/DDBJ databases">
        <title>Complete sequence of Shewanella pealeana ATCC 700345.</title>
        <authorList>
            <consortium name="US DOE Joint Genome Institute"/>
            <person name="Copeland A."/>
            <person name="Lucas S."/>
            <person name="Lapidus A."/>
            <person name="Barry K."/>
            <person name="Glavina del Rio T."/>
            <person name="Dalin E."/>
            <person name="Tice H."/>
            <person name="Pitluck S."/>
            <person name="Chertkov O."/>
            <person name="Brettin T."/>
            <person name="Bruce D."/>
            <person name="Detter J.C."/>
            <person name="Han C."/>
            <person name="Schmutz J."/>
            <person name="Larimer F."/>
            <person name="Land M."/>
            <person name="Hauser L."/>
            <person name="Kyrpides N."/>
            <person name="Kim E."/>
            <person name="Zhao J.-S.Z."/>
            <person name="Manno D."/>
            <person name="Hawari J."/>
            <person name="Richardson P."/>
        </authorList>
    </citation>
    <scope>NUCLEOTIDE SEQUENCE [LARGE SCALE GENOMIC DNA]</scope>
    <source>
        <strain evidence="2">ATCC 700345 / ANG-SQ1</strain>
    </source>
</reference>
<dbReference type="RefSeq" id="WP_012155506.1">
    <property type="nucleotide sequence ID" value="NC_009901.1"/>
</dbReference>
<dbReference type="InterPro" id="IPR005247">
    <property type="entry name" value="YbhB_YbcL/LppC-like"/>
</dbReference>
<gene>
    <name evidence="1" type="ordered locus">Spea_2270</name>
</gene>
<dbReference type="Proteomes" id="UP000002608">
    <property type="component" value="Chromosome"/>
</dbReference>
<dbReference type="eggNOG" id="COG1881">
    <property type="taxonomic scope" value="Bacteria"/>
</dbReference>
<name>A8H4V3_SHEPA</name>
<protein>
    <submittedName>
        <fullName evidence="1">PEBP family protein</fullName>
    </submittedName>
</protein>